<organism evidence="1 2">
    <name type="scientific">Treponema succinifaciens (strain ATCC 33096 / DSM 2489 / 6091)</name>
    <dbReference type="NCBI Taxonomy" id="869209"/>
    <lineage>
        <taxon>Bacteria</taxon>
        <taxon>Pseudomonadati</taxon>
        <taxon>Spirochaetota</taxon>
        <taxon>Spirochaetia</taxon>
        <taxon>Spirochaetales</taxon>
        <taxon>Treponemataceae</taxon>
        <taxon>Treponema</taxon>
    </lineage>
</organism>
<dbReference type="InterPro" id="IPR024269">
    <property type="entry name" value="DUF3791"/>
</dbReference>
<reference evidence="2" key="2">
    <citation type="submission" date="2011-04" db="EMBL/GenBank/DDBJ databases">
        <title>The complete genome of chromosome of Treponema succinifaciens DSM 2489.</title>
        <authorList>
            <person name="Lucas S."/>
            <person name="Copeland A."/>
            <person name="Lapidus A."/>
            <person name="Bruce D."/>
            <person name="Goodwin L."/>
            <person name="Pitluck S."/>
            <person name="Peters L."/>
            <person name="Kyrpides N."/>
            <person name="Mavromatis K."/>
            <person name="Ivanova N."/>
            <person name="Ovchinnikova G."/>
            <person name="Teshima H."/>
            <person name="Detter J.C."/>
            <person name="Tapia R."/>
            <person name="Han C."/>
            <person name="Land M."/>
            <person name="Hauser L."/>
            <person name="Markowitz V."/>
            <person name="Cheng J.-F."/>
            <person name="Hugenholtz P."/>
            <person name="Woyke T."/>
            <person name="Wu D."/>
            <person name="Gronow S."/>
            <person name="Wellnitz S."/>
            <person name="Brambilla E."/>
            <person name="Klenk H.-P."/>
            <person name="Eisen J.A."/>
        </authorList>
    </citation>
    <scope>NUCLEOTIDE SEQUENCE [LARGE SCALE GENOMIC DNA]</scope>
    <source>
        <strain evidence="2">ATCC 33096 / DSM 2489 / 6091</strain>
    </source>
</reference>
<protein>
    <recommendedName>
        <fullName evidence="3">DUF3791 domain-containing protein</fullName>
    </recommendedName>
</protein>
<sequence>MSKEMEFFTFLMEQYARYKNTTADKVLHQLDELNLTDYVFGMYEMYHSEAIENAFADIDKLIEAKSK</sequence>
<dbReference type="GeneID" id="302998253"/>
<accession>F2NVM7</accession>
<evidence type="ECO:0000313" key="1">
    <source>
        <dbReference type="EMBL" id="AEB14006.1"/>
    </source>
</evidence>
<dbReference type="KEGG" id="tsu:Tresu_1091"/>
<keyword evidence="2" id="KW-1185">Reference proteome</keyword>
<dbReference type="RefSeq" id="WP_013701295.1">
    <property type="nucleotide sequence ID" value="NC_015385.1"/>
</dbReference>
<gene>
    <name evidence="1" type="ordered locus">Tresu_1091</name>
</gene>
<dbReference type="STRING" id="869209.Tresu_1091"/>
<dbReference type="OrthoDB" id="7068343at2"/>
<dbReference type="AlphaFoldDB" id="F2NVM7"/>
<dbReference type="Proteomes" id="UP000006852">
    <property type="component" value="Chromosome"/>
</dbReference>
<dbReference type="EMBL" id="CP002631">
    <property type="protein sequence ID" value="AEB14006.1"/>
    <property type="molecule type" value="Genomic_DNA"/>
</dbReference>
<dbReference type="HOGENOM" id="CLU_174021_2_1_12"/>
<evidence type="ECO:0008006" key="3">
    <source>
        <dbReference type="Google" id="ProtNLM"/>
    </source>
</evidence>
<dbReference type="Pfam" id="PF12668">
    <property type="entry name" value="DUF3791"/>
    <property type="match status" value="1"/>
</dbReference>
<dbReference type="eggNOG" id="ENOG5030WZ9">
    <property type="taxonomic scope" value="Bacteria"/>
</dbReference>
<evidence type="ECO:0000313" key="2">
    <source>
        <dbReference type="Proteomes" id="UP000006852"/>
    </source>
</evidence>
<name>F2NVM7_TRES6</name>
<reference evidence="1 2" key="1">
    <citation type="journal article" date="2011" name="Stand. Genomic Sci.">
        <title>Complete genome sequence of Treponema succinifaciens type strain (6091).</title>
        <authorList>
            <person name="Han C."/>
            <person name="Gronow S."/>
            <person name="Teshima H."/>
            <person name="Lapidus A."/>
            <person name="Nolan M."/>
            <person name="Lucas S."/>
            <person name="Hammon N."/>
            <person name="Deshpande S."/>
            <person name="Cheng J.F."/>
            <person name="Zeytun A."/>
            <person name="Tapia R."/>
            <person name="Goodwin L."/>
            <person name="Pitluck S."/>
            <person name="Liolios K."/>
            <person name="Pagani I."/>
            <person name="Ivanova N."/>
            <person name="Mavromatis K."/>
            <person name="Mikhailova N."/>
            <person name="Huntemann M."/>
            <person name="Pati A."/>
            <person name="Chen A."/>
            <person name="Palaniappan K."/>
            <person name="Land M."/>
            <person name="Hauser L."/>
            <person name="Brambilla E.M."/>
            <person name="Rohde M."/>
            <person name="Goker M."/>
            <person name="Woyke T."/>
            <person name="Bristow J."/>
            <person name="Eisen J.A."/>
            <person name="Markowitz V."/>
            <person name="Hugenholtz P."/>
            <person name="Kyrpides N.C."/>
            <person name="Klenk H.P."/>
            <person name="Detter J.C."/>
        </authorList>
    </citation>
    <scope>NUCLEOTIDE SEQUENCE [LARGE SCALE GENOMIC DNA]</scope>
    <source>
        <strain evidence="2">ATCC 33096 / DSM 2489 / 6091</strain>
    </source>
</reference>
<proteinExistence type="predicted"/>